<dbReference type="EMBL" id="CP135076">
    <property type="protein sequence ID" value="WNO53684.1"/>
    <property type="molecule type" value="Genomic_DNA"/>
</dbReference>
<evidence type="ECO:0000313" key="1">
    <source>
        <dbReference type="EMBL" id="WNO53684.1"/>
    </source>
</evidence>
<dbReference type="Proteomes" id="UP001302249">
    <property type="component" value="Chromosome"/>
</dbReference>
<dbReference type="Gene3D" id="1.10.530.10">
    <property type="match status" value="1"/>
</dbReference>
<sequence length="309" mass="32044">MSVNPITANGSPVARAIAAASRQTGMDFDYLMGQAQVESGMRADARAGTSSASGLYQFIEQSWLSVVKQHGAEHGLGWAAASIDQTSGGRYTVGDSATRQAILDLRNDPRAASLMAAEHAADNKVALEASLGREATGTDLYMAHFLGLNGARSFLSTMSVSPDRTGASMFPAAARANRNIFYAPSGQPRTLADIYQRFASKLDNGAAAVGATGLASDALDRAPGFVPGNPSVEVVLGNRAVGGDRQWLATTLAQLSGDGSDGTTMDALSGAERMAADWTTGSALSATQTYRPTPETARLAYLMLASLGT</sequence>
<dbReference type="RefSeq" id="WP_313915373.1">
    <property type="nucleotide sequence ID" value="NZ_CP135076.1"/>
</dbReference>
<gene>
    <name evidence="1" type="ORF">RPR59_14825</name>
</gene>
<protein>
    <submittedName>
        <fullName evidence="1">Lytic transglycosylase domain-containing protein</fullName>
    </submittedName>
</protein>
<dbReference type="SUPFAM" id="SSF53955">
    <property type="entry name" value="Lysozyme-like"/>
    <property type="match status" value="1"/>
</dbReference>
<organism evidence="1 2">
    <name type="scientific">Stakelama saccharophila</name>
    <dbReference type="NCBI Taxonomy" id="3075605"/>
    <lineage>
        <taxon>Bacteria</taxon>
        <taxon>Pseudomonadati</taxon>
        <taxon>Pseudomonadota</taxon>
        <taxon>Alphaproteobacteria</taxon>
        <taxon>Sphingomonadales</taxon>
        <taxon>Sphingomonadaceae</taxon>
        <taxon>Stakelama</taxon>
    </lineage>
</organism>
<keyword evidence="2" id="KW-1185">Reference proteome</keyword>
<dbReference type="InterPro" id="IPR023346">
    <property type="entry name" value="Lysozyme-like_dom_sf"/>
</dbReference>
<proteinExistence type="predicted"/>
<evidence type="ECO:0000313" key="2">
    <source>
        <dbReference type="Proteomes" id="UP001302249"/>
    </source>
</evidence>
<reference evidence="1 2" key="1">
    <citation type="submission" date="2023-09" db="EMBL/GenBank/DDBJ databases">
        <authorList>
            <person name="Rey-Velasco X."/>
        </authorList>
    </citation>
    <scope>NUCLEOTIDE SEQUENCE [LARGE SCALE GENOMIC DNA]</scope>
    <source>
        <strain evidence="1 2">W311</strain>
    </source>
</reference>
<accession>A0ABZ0B8F8</accession>
<name>A0ABZ0B8F8_9SPHN</name>